<reference evidence="2" key="1">
    <citation type="journal article" date="2020" name="Plant J.">
        <title>Transposons played a major role in the diversification between the closely related almond and peach genomes: results from the almond genome sequence.</title>
        <authorList>
            <person name="Alioto T."/>
            <person name="Alexiou K.G."/>
            <person name="Bardil A."/>
            <person name="Barteri F."/>
            <person name="Castanera R."/>
            <person name="Cruz F."/>
            <person name="Dhingra A."/>
            <person name="Duval H."/>
            <person name="Fernandez I Marti A."/>
            <person name="Frias L."/>
            <person name="Galan B."/>
            <person name="Garcia J.L."/>
            <person name="Howad W."/>
            <person name="Gomez-Garrido J."/>
            <person name="Gut M."/>
            <person name="Julca I."/>
            <person name="Morata J."/>
            <person name="Puigdomenech P."/>
            <person name="Ribeca P."/>
            <person name="Rubio Cabetas M.J."/>
            <person name="Vlasova A."/>
            <person name="Wirthensohn M."/>
            <person name="Garcia-Mas J."/>
            <person name="Gabaldon T."/>
            <person name="Casacuberta J.M."/>
            <person name="Arus P."/>
        </authorList>
    </citation>
    <scope>NUCLEOTIDE SEQUENCE [LARGE SCALE GENOMIC DNA]</scope>
    <source>
        <strain evidence="2">cv. Texas</strain>
    </source>
</reference>
<dbReference type="InterPro" id="IPR007658">
    <property type="entry name" value="DUF594"/>
</dbReference>
<organism evidence="1 2">
    <name type="scientific">Prunus dulcis</name>
    <name type="common">Almond</name>
    <name type="synonym">Amygdalus dulcis</name>
    <dbReference type="NCBI Taxonomy" id="3755"/>
    <lineage>
        <taxon>Eukaryota</taxon>
        <taxon>Viridiplantae</taxon>
        <taxon>Streptophyta</taxon>
        <taxon>Embryophyta</taxon>
        <taxon>Tracheophyta</taxon>
        <taxon>Spermatophyta</taxon>
        <taxon>Magnoliopsida</taxon>
        <taxon>eudicotyledons</taxon>
        <taxon>Gunneridae</taxon>
        <taxon>Pentapetalae</taxon>
        <taxon>rosids</taxon>
        <taxon>fabids</taxon>
        <taxon>Rosales</taxon>
        <taxon>Rosaceae</taxon>
        <taxon>Amygdaloideae</taxon>
        <taxon>Amygdaleae</taxon>
        <taxon>Prunus</taxon>
    </lineage>
</organism>
<accession>A0A5E4EDG2</accession>
<sequence length="157" mass="17955">MCPFMLLNGIGQIRFRDTCAEAEEFFKEKKIMKLGERKACTKLLDVCTDILPSKVKGDRSKSVLFDACRLAKALQSLESDRGGTNGRKWQFVSHVWVEMLPYAANQCRRSGQAQQLRRGGELLTHVWLLMAHLGLTEQFQISEGHARAKLIVEFFFF</sequence>
<dbReference type="Gramene" id="VVA12990">
    <property type="protein sequence ID" value="VVA12990"/>
    <property type="gene ID" value="Prudul26B006888"/>
</dbReference>
<gene>
    <name evidence="1" type="ORF">ALMOND_2B006888</name>
</gene>
<protein>
    <submittedName>
        <fullName evidence="1">PREDICTED: unnamed product</fullName>
    </submittedName>
</protein>
<dbReference type="Proteomes" id="UP000327085">
    <property type="component" value="Chromosome 6"/>
</dbReference>
<dbReference type="EMBL" id="CABIKO010000006">
    <property type="protein sequence ID" value="VVA12990.1"/>
    <property type="molecule type" value="Genomic_DNA"/>
</dbReference>
<dbReference type="AlphaFoldDB" id="A0A5E4EDG2"/>
<dbReference type="Pfam" id="PF04578">
    <property type="entry name" value="DUF594"/>
    <property type="match status" value="1"/>
</dbReference>
<evidence type="ECO:0000313" key="2">
    <source>
        <dbReference type="Proteomes" id="UP000327085"/>
    </source>
</evidence>
<name>A0A5E4EDG2_PRUDU</name>
<dbReference type="PANTHER" id="PTHR31325">
    <property type="entry name" value="OS01G0798800 PROTEIN-RELATED"/>
    <property type="match status" value="1"/>
</dbReference>
<evidence type="ECO:0000313" key="1">
    <source>
        <dbReference type="EMBL" id="VVA12990.1"/>
    </source>
</evidence>
<dbReference type="InParanoid" id="A0A5E4EDG2"/>
<proteinExistence type="predicted"/>
<dbReference type="OMA" id="ANNHCHQ"/>